<comment type="caution">
    <text evidence="1">The sequence shown here is derived from an EMBL/GenBank/DDBJ whole genome shotgun (WGS) entry which is preliminary data.</text>
</comment>
<evidence type="ECO:0000313" key="2">
    <source>
        <dbReference type="Proteomes" id="UP001369086"/>
    </source>
</evidence>
<protein>
    <submittedName>
        <fullName evidence="1">Uncharacterized protein</fullName>
    </submittedName>
</protein>
<accession>A0ABR0YJB3</accession>
<organism evidence="1 2">
    <name type="scientific">Huso huso</name>
    <name type="common">Beluga</name>
    <name type="synonym">Acipenser huso</name>
    <dbReference type="NCBI Taxonomy" id="61971"/>
    <lineage>
        <taxon>Eukaryota</taxon>
        <taxon>Metazoa</taxon>
        <taxon>Chordata</taxon>
        <taxon>Craniata</taxon>
        <taxon>Vertebrata</taxon>
        <taxon>Euteleostomi</taxon>
        <taxon>Actinopterygii</taxon>
        <taxon>Chondrostei</taxon>
        <taxon>Acipenseriformes</taxon>
        <taxon>Acipenseridae</taxon>
        <taxon>Huso</taxon>
    </lineage>
</organism>
<dbReference type="EMBL" id="JAHFZB010000029">
    <property type="protein sequence ID" value="KAK6472704.1"/>
    <property type="molecule type" value="Genomic_DNA"/>
</dbReference>
<sequence>MGRKQGTSRLWSGEDQDLPICRVLIKACLSNNKVAKVGEIKGIIGETQKRALNKPGGNRYKFFLEGCSQEDL</sequence>
<evidence type="ECO:0000313" key="1">
    <source>
        <dbReference type="EMBL" id="KAK6472704.1"/>
    </source>
</evidence>
<keyword evidence="2" id="KW-1185">Reference proteome</keyword>
<reference evidence="1 2" key="1">
    <citation type="submission" date="2021-05" db="EMBL/GenBank/DDBJ databases">
        <authorList>
            <person name="Zahm M."/>
            <person name="Klopp C."/>
            <person name="Cabau C."/>
            <person name="Kuhl H."/>
            <person name="Suciu R."/>
            <person name="Ciorpac M."/>
            <person name="Holostenco D."/>
            <person name="Gessner J."/>
            <person name="Wuertz S."/>
            <person name="Hohne C."/>
            <person name="Stock M."/>
            <person name="Gislard M."/>
            <person name="Lluch J."/>
            <person name="Milhes M."/>
            <person name="Lampietro C."/>
            <person name="Lopez Roques C."/>
            <person name="Donnadieu C."/>
            <person name="Du K."/>
            <person name="Schartl M."/>
            <person name="Guiguen Y."/>
        </authorList>
    </citation>
    <scope>NUCLEOTIDE SEQUENCE [LARGE SCALE GENOMIC DNA]</scope>
    <source>
        <strain evidence="1">Hh-F2</strain>
        <tissue evidence="1">Blood</tissue>
    </source>
</reference>
<gene>
    <name evidence="1" type="ORF">HHUSO_G28497</name>
</gene>
<name>A0ABR0YJB3_HUSHU</name>
<dbReference type="Proteomes" id="UP001369086">
    <property type="component" value="Unassembled WGS sequence"/>
</dbReference>
<proteinExistence type="predicted"/>